<evidence type="ECO:0000256" key="5">
    <source>
        <dbReference type="ARBA" id="ARBA00022692"/>
    </source>
</evidence>
<keyword evidence="6 11" id="KW-0732">Signal</keyword>
<dbReference type="Gene3D" id="2.60.40.2070">
    <property type="match status" value="1"/>
</dbReference>
<comment type="similarity">
    <text evidence="2 9">Belongs to the fimbrial export usher family.</text>
</comment>
<evidence type="ECO:0000256" key="7">
    <source>
        <dbReference type="ARBA" id="ARBA00023136"/>
    </source>
</evidence>
<feature type="region of interest" description="Disordered" evidence="10">
    <location>
        <begin position="555"/>
        <end position="580"/>
    </location>
</feature>
<dbReference type="PANTHER" id="PTHR30451:SF5">
    <property type="entry name" value="SLR0019 PROTEIN"/>
    <property type="match status" value="1"/>
</dbReference>
<dbReference type="SMR" id="B2FNL9"/>
<dbReference type="Pfam" id="PF13954">
    <property type="entry name" value="PapC_N"/>
    <property type="match status" value="1"/>
</dbReference>
<dbReference type="Proteomes" id="UP000008840">
    <property type="component" value="Chromosome"/>
</dbReference>
<dbReference type="FunFam" id="2.60.40.3110:FF:000001">
    <property type="entry name" value="Putative fimbrial outer membrane usher"/>
    <property type="match status" value="1"/>
</dbReference>
<evidence type="ECO:0000259" key="13">
    <source>
        <dbReference type="Pfam" id="PF13954"/>
    </source>
</evidence>
<dbReference type="PATRIC" id="fig|522373.3.peg.701"/>
<dbReference type="EnsemblBacteria" id="CAQ44314">
    <property type="protein sequence ID" value="CAQ44314"/>
    <property type="gene ID" value="Smlt0735"/>
</dbReference>
<dbReference type="GO" id="GO:0015473">
    <property type="term" value="F:fimbrial usher porin activity"/>
    <property type="evidence" value="ECO:0007669"/>
    <property type="project" value="InterPro"/>
</dbReference>
<dbReference type="AlphaFoldDB" id="B2FNL9"/>
<dbReference type="EMBL" id="AM743169">
    <property type="protein sequence ID" value="CAQ44314.1"/>
    <property type="molecule type" value="Genomic_DNA"/>
</dbReference>
<feature type="domain" description="PapC N-terminal" evidence="13">
    <location>
        <begin position="40"/>
        <end position="180"/>
    </location>
</feature>
<dbReference type="eggNOG" id="COG3188">
    <property type="taxonomic scope" value="Bacteria"/>
</dbReference>
<dbReference type="Gene3D" id="3.10.20.410">
    <property type="match status" value="1"/>
</dbReference>
<dbReference type="InterPro" id="IPR025885">
    <property type="entry name" value="PapC_N"/>
</dbReference>
<dbReference type="SUPFAM" id="SSF141729">
    <property type="entry name" value="FimD N-terminal domain-like"/>
    <property type="match status" value="1"/>
</dbReference>
<gene>
    <name evidence="14" type="ordered locus">Smlt0735</name>
</gene>
<keyword evidence="4" id="KW-1134">Transmembrane beta strand</keyword>
<evidence type="ECO:0000256" key="4">
    <source>
        <dbReference type="ARBA" id="ARBA00022452"/>
    </source>
</evidence>
<evidence type="ECO:0000313" key="15">
    <source>
        <dbReference type="Proteomes" id="UP000008840"/>
    </source>
</evidence>
<dbReference type="Gene3D" id="2.60.40.2610">
    <property type="entry name" value="Outer membrane usher protein FimD, plug domain"/>
    <property type="match status" value="1"/>
</dbReference>
<dbReference type="Pfam" id="PF13953">
    <property type="entry name" value="PapC_C"/>
    <property type="match status" value="1"/>
</dbReference>
<evidence type="ECO:0000256" key="10">
    <source>
        <dbReference type="SAM" id="MobiDB-lite"/>
    </source>
</evidence>
<dbReference type="InterPro" id="IPR037224">
    <property type="entry name" value="PapC_N_sf"/>
</dbReference>
<dbReference type="GO" id="GO:0009279">
    <property type="term" value="C:cell outer membrane"/>
    <property type="evidence" value="ECO:0007669"/>
    <property type="project" value="UniProtKB-SubCell"/>
</dbReference>
<evidence type="ECO:0000256" key="6">
    <source>
        <dbReference type="ARBA" id="ARBA00022729"/>
    </source>
</evidence>
<reference evidence="14 15" key="1">
    <citation type="journal article" date="2008" name="Genome Biol.">
        <title>The complete genome, comparative and functional analysis of Stenotrophomonas maltophilia reveals an organism heavily shielded by drug resistance determinants.</title>
        <authorList>
            <person name="Crossman L.C."/>
            <person name="Gould V.C."/>
            <person name="Dow J.M."/>
            <person name="Vernikos G.S."/>
            <person name="Okazaki A."/>
            <person name="Sebaihia M."/>
            <person name="Saunders D."/>
            <person name="Arrowsmith C."/>
            <person name="Carver T."/>
            <person name="Peters N."/>
            <person name="Adlem E."/>
            <person name="Kerhornou A."/>
            <person name="Lord A."/>
            <person name="Murphy L."/>
            <person name="Seeger K."/>
            <person name="Squares R."/>
            <person name="Rutter S."/>
            <person name="Quail M.A."/>
            <person name="Rajandream M.A."/>
            <person name="Harris D."/>
            <person name="Churcher C."/>
            <person name="Bentley S.D."/>
            <person name="Parkhill J."/>
            <person name="Thomson N.R."/>
            <person name="Avison M.B."/>
        </authorList>
    </citation>
    <scope>NUCLEOTIDE SEQUENCE [LARGE SCALE GENOMIC DNA]</scope>
    <source>
        <strain evidence="14 15">K279a</strain>
    </source>
</reference>
<dbReference type="InterPro" id="IPR042186">
    <property type="entry name" value="FimD_plug_dom"/>
</dbReference>
<dbReference type="GO" id="GO:0009297">
    <property type="term" value="P:pilus assembly"/>
    <property type="evidence" value="ECO:0007669"/>
    <property type="project" value="InterPro"/>
</dbReference>
<name>B2FNL9_STRMK</name>
<feature type="signal peptide" evidence="11">
    <location>
        <begin position="1"/>
        <end position="33"/>
    </location>
</feature>
<keyword evidence="8 9" id="KW-0998">Cell outer membrane</keyword>
<keyword evidence="15" id="KW-1185">Reference proteome</keyword>
<dbReference type="KEGG" id="sml:Smlt0735"/>
<dbReference type="InterPro" id="IPR025949">
    <property type="entry name" value="PapC-like_C"/>
</dbReference>
<protein>
    <submittedName>
        <fullName evidence="14">Outer membrane usher protein</fullName>
    </submittedName>
</protein>
<keyword evidence="5 9" id="KW-0812">Transmembrane</keyword>
<sequence>MIPSTTPRPGLCASRLASAMAFALSGLALPAHAETETGLEFSDGFLVGGRTIDMRRYVRGNPMPAGDYRVDVLVNGQYLQTRDITFVAGDDPDRAGACLSADLLRELELQATYRMALERATGCIDLPSVIAGATVTFDSGTLQLLISVPQAAQARAARGLVPVELRDPGINALFVDYSASHGRSAGVDRSHLGLRMGANIGSWRFRHRTAFNHARGQVRRTTINSYAQRDIPGWNSQLLLGEGNTSGQLFDSVPFTGVRIASDERMLPDSLRGYAPVVRGIADSSAVVRIEQDGVVIHEVNVAPGPFAIDDLYPTNFGGDLQVIVVEADGRQQQFTVSFSAVPQALRAGTSRSSVTAGALRGRHVLQRLGFAEATHAHGLNNRLTALGGLQLAEGYGAGLLGVAVNTPVGALGMDVTHSRARQADGRPLIGNSYRVNYQRYLAESGTNFGLAAYRYSTRGFLTLHDLATARPDEWHPVGRARQRYQLNFSQRIGERSSLHLDGGHVAYWDSTQRQNDLQLSFNTVAGKVNYGVSVMRFRQGNGRQDTRYDLTVSLPLGSHGSTQRTSTRVGRSDGGGQAQLSLTGAVGERRALNYSLSGEQRAGGVRSSTAFADYQGRYAHLSAGFTRAGHFSSHTLGAAGSIALHRGGITLGQPVGEGFALVQAPGAHGARIGAGADLRVDRRGYALLPHISPYRWNRIDLDPSGLPLEVELLQTSRRIAPTAGSIVRVPFEVRRERSLFIDATDALGQPLPFAARVQEENGTPRGAVGQGGVIHLRGAQDEGALIVDADGPSRCRLLYRMPAKPDAYGLSWTQALCTPMGDAGLRVETAIPGPDIQSSLAPGESP</sequence>
<evidence type="ECO:0000313" key="14">
    <source>
        <dbReference type="EMBL" id="CAQ44314.1"/>
    </source>
</evidence>
<dbReference type="HOGENOM" id="CLU_009120_1_0_6"/>
<feature type="domain" description="PapC-like C-terminal" evidence="12">
    <location>
        <begin position="742"/>
        <end position="803"/>
    </location>
</feature>
<comment type="subcellular location">
    <subcellularLocation>
        <location evidence="1 9">Cell outer membrane</location>
        <topology evidence="1 9">Multi-pass membrane protein</topology>
    </subcellularLocation>
</comment>
<organism evidence="14 15">
    <name type="scientific">Stenotrophomonas maltophilia (strain K279a)</name>
    <dbReference type="NCBI Taxonomy" id="522373"/>
    <lineage>
        <taxon>Bacteria</taxon>
        <taxon>Pseudomonadati</taxon>
        <taxon>Pseudomonadota</taxon>
        <taxon>Gammaproteobacteria</taxon>
        <taxon>Lysobacterales</taxon>
        <taxon>Lysobacteraceae</taxon>
        <taxon>Stenotrophomonas</taxon>
        <taxon>Stenotrophomonas maltophilia group</taxon>
    </lineage>
</organism>
<keyword evidence="3 9" id="KW-0813">Transport</keyword>
<evidence type="ECO:0000256" key="9">
    <source>
        <dbReference type="RuleBase" id="RU003884"/>
    </source>
</evidence>
<keyword evidence="9" id="KW-1029">Fimbrium biogenesis</keyword>
<evidence type="ECO:0000256" key="1">
    <source>
        <dbReference type="ARBA" id="ARBA00004571"/>
    </source>
</evidence>
<evidence type="ECO:0000256" key="3">
    <source>
        <dbReference type="ARBA" id="ARBA00022448"/>
    </source>
</evidence>
<dbReference type="InterPro" id="IPR043142">
    <property type="entry name" value="PapC-like_C_sf"/>
</dbReference>
<dbReference type="PROSITE" id="PS01151">
    <property type="entry name" value="FIMBRIAL_USHER"/>
    <property type="match status" value="1"/>
</dbReference>
<feature type="compositionally biased region" description="Polar residues" evidence="10">
    <location>
        <begin position="560"/>
        <end position="570"/>
    </location>
</feature>
<proteinExistence type="inferred from homology"/>
<dbReference type="InterPro" id="IPR000015">
    <property type="entry name" value="Fimb_usher"/>
</dbReference>
<evidence type="ECO:0000256" key="8">
    <source>
        <dbReference type="ARBA" id="ARBA00023237"/>
    </source>
</evidence>
<dbReference type="Gene3D" id="2.60.40.3110">
    <property type="match status" value="1"/>
</dbReference>
<dbReference type="InterPro" id="IPR018030">
    <property type="entry name" value="Fimbrial_membr_usher_CS"/>
</dbReference>
<evidence type="ECO:0000259" key="12">
    <source>
        <dbReference type="Pfam" id="PF13953"/>
    </source>
</evidence>
<keyword evidence="7 9" id="KW-0472">Membrane</keyword>
<evidence type="ECO:0000256" key="2">
    <source>
        <dbReference type="ARBA" id="ARBA00008064"/>
    </source>
</evidence>
<dbReference type="Pfam" id="PF00577">
    <property type="entry name" value="Usher"/>
    <property type="match status" value="1"/>
</dbReference>
<dbReference type="PANTHER" id="PTHR30451">
    <property type="entry name" value="OUTER MEMBRANE USHER PROTEIN"/>
    <property type="match status" value="1"/>
</dbReference>
<evidence type="ECO:0000256" key="11">
    <source>
        <dbReference type="SAM" id="SignalP"/>
    </source>
</evidence>
<feature type="chain" id="PRO_5002777949" evidence="11">
    <location>
        <begin position="34"/>
        <end position="847"/>
    </location>
</feature>
<accession>B2FNL9</accession>